<dbReference type="OrthoDB" id="5979394at2759"/>
<protein>
    <recommendedName>
        <fullName evidence="1">ORC1/DEAH AAA+ ATPase domain-containing protein</fullName>
    </recommendedName>
</protein>
<reference evidence="3" key="1">
    <citation type="journal article" date="2017" name="bioRxiv">
        <title>Comparative analysis of the genomes of Stylophora pistillata and Acropora digitifera provides evidence for extensive differences between species of corals.</title>
        <authorList>
            <person name="Voolstra C.R."/>
            <person name="Li Y."/>
            <person name="Liew Y.J."/>
            <person name="Baumgarten S."/>
            <person name="Zoccola D."/>
            <person name="Flot J.-F."/>
            <person name="Tambutte S."/>
            <person name="Allemand D."/>
            <person name="Aranda M."/>
        </authorList>
    </citation>
    <scope>NUCLEOTIDE SEQUENCE [LARGE SCALE GENOMIC DNA]</scope>
</reference>
<evidence type="ECO:0000259" key="1">
    <source>
        <dbReference type="Pfam" id="PF13401"/>
    </source>
</evidence>
<sequence>MPGGTSHMMTLEKSEIDKPTFDRYMQLAKEAFKALGVKTDPIDAISGLTESDFPTKEVRNLEQDSTVLLPPSCLCPMVPHFAGGQRECEEIIGHLSFTSTRIVSIWGSLGFGKTFVETAVGHKLQANESPVYFFSLRGLNSKTDLISKLFSFFGRTTRDDLPQQLPIDEDLLKVLTEISDEFVMILDNADDLLEIGAPNVKESLEFMNVHFEGHQGVGIGSLDESFSQALVSVLLSNAITASDCEKVAKICGHVPLAIKLLCSTISEDNTLPSQFLEEWKESVGKNIVDLLDNPDYPSNLRSKCLFKSFFSKTFSTGKRGIGALSILSEDFNLSVAAAVMGVKTNLEAKILHRLRRKSLLDSGRKAKTRKLDTHITHPLRLEIICVVGSATNHFFDKYTENSMTNSVIQIATELQKPTLQRSHGLWKLQRNIRTTLKGVFNPPMEATKLSAASISYHKMAITEYKNMSLETHSKLHENLGLHVHQEELLTAWSK</sequence>
<dbReference type="Pfam" id="PF13401">
    <property type="entry name" value="AAA_22"/>
    <property type="match status" value="1"/>
</dbReference>
<dbReference type="SUPFAM" id="SSF52540">
    <property type="entry name" value="P-loop containing nucleoside triphosphate hydrolases"/>
    <property type="match status" value="1"/>
</dbReference>
<comment type="caution">
    <text evidence="2">The sequence shown here is derived from an EMBL/GenBank/DDBJ whole genome shotgun (WGS) entry which is preliminary data.</text>
</comment>
<keyword evidence="3" id="KW-1185">Reference proteome</keyword>
<name>A0A2B4R795_STYPI</name>
<dbReference type="GO" id="GO:0016887">
    <property type="term" value="F:ATP hydrolysis activity"/>
    <property type="evidence" value="ECO:0007669"/>
    <property type="project" value="InterPro"/>
</dbReference>
<organism evidence="2 3">
    <name type="scientific">Stylophora pistillata</name>
    <name type="common">Smooth cauliflower coral</name>
    <dbReference type="NCBI Taxonomy" id="50429"/>
    <lineage>
        <taxon>Eukaryota</taxon>
        <taxon>Metazoa</taxon>
        <taxon>Cnidaria</taxon>
        <taxon>Anthozoa</taxon>
        <taxon>Hexacorallia</taxon>
        <taxon>Scleractinia</taxon>
        <taxon>Astrocoeniina</taxon>
        <taxon>Pocilloporidae</taxon>
        <taxon>Stylophora</taxon>
    </lineage>
</organism>
<dbReference type="Gene3D" id="3.40.50.300">
    <property type="entry name" value="P-loop containing nucleotide triphosphate hydrolases"/>
    <property type="match status" value="1"/>
</dbReference>
<feature type="domain" description="ORC1/DEAH AAA+ ATPase" evidence="1">
    <location>
        <begin position="100"/>
        <end position="215"/>
    </location>
</feature>
<dbReference type="EMBL" id="LSMT01001557">
    <property type="protein sequence ID" value="PFX12145.1"/>
    <property type="molecule type" value="Genomic_DNA"/>
</dbReference>
<dbReference type="AlphaFoldDB" id="A0A2B4R795"/>
<evidence type="ECO:0000313" key="3">
    <source>
        <dbReference type="Proteomes" id="UP000225706"/>
    </source>
</evidence>
<dbReference type="Proteomes" id="UP000225706">
    <property type="component" value="Unassembled WGS sequence"/>
</dbReference>
<dbReference type="InterPro" id="IPR027417">
    <property type="entry name" value="P-loop_NTPase"/>
</dbReference>
<evidence type="ECO:0000313" key="2">
    <source>
        <dbReference type="EMBL" id="PFX12145.1"/>
    </source>
</evidence>
<proteinExistence type="predicted"/>
<accession>A0A2B4R795</accession>
<gene>
    <name evidence="2" type="ORF">AWC38_SpisGene23944</name>
</gene>
<dbReference type="PRINTS" id="PR00364">
    <property type="entry name" value="DISEASERSIST"/>
</dbReference>
<dbReference type="InterPro" id="IPR049945">
    <property type="entry name" value="AAA_22"/>
</dbReference>